<proteinExistence type="predicted"/>
<organism evidence="1 2">
    <name type="scientific">Paenibacillus algorifonticola</name>
    <dbReference type="NCBI Taxonomy" id="684063"/>
    <lineage>
        <taxon>Bacteria</taxon>
        <taxon>Bacillati</taxon>
        <taxon>Bacillota</taxon>
        <taxon>Bacilli</taxon>
        <taxon>Bacillales</taxon>
        <taxon>Paenibacillaceae</taxon>
        <taxon>Paenibacillus</taxon>
    </lineage>
</organism>
<protein>
    <submittedName>
        <fullName evidence="1">Uncharacterized protein</fullName>
    </submittedName>
</protein>
<sequence>MLYEHNEQRINCYGVGLYGLKIRRWIKQKAYAGGRRSRAAFEAFLCPQETKLVSCGLFFKYKHL</sequence>
<keyword evidence="2" id="KW-1185">Reference proteome</keyword>
<dbReference type="Proteomes" id="UP000183410">
    <property type="component" value="Unassembled WGS sequence"/>
</dbReference>
<reference evidence="2" key="1">
    <citation type="submission" date="2016-10" db="EMBL/GenBank/DDBJ databases">
        <authorList>
            <person name="Varghese N."/>
            <person name="Submissions S."/>
        </authorList>
    </citation>
    <scope>NUCLEOTIDE SEQUENCE [LARGE SCALE GENOMIC DNA]</scope>
    <source>
        <strain evidence="2">CGMCC 1.10223</strain>
    </source>
</reference>
<accession>A0A1I2DHB2</accession>
<dbReference type="EMBL" id="FONN01000007">
    <property type="protein sequence ID" value="SFE79995.1"/>
    <property type="molecule type" value="Genomic_DNA"/>
</dbReference>
<evidence type="ECO:0000313" key="2">
    <source>
        <dbReference type="Proteomes" id="UP000183410"/>
    </source>
</evidence>
<gene>
    <name evidence="1" type="ORF">SAMN04487969_10714</name>
</gene>
<name>A0A1I2DHB2_9BACL</name>
<evidence type="ECO:0000313" key="1">
    <source>
        <dbReference type="EMBL" id="SFE79995.1"/>
    </source>
</evidence>
<dbReference type="AlphaFoldDB" id="A0A1I2DHB2"/>